<dbReference type="InParanoid" id="A0A4R5DQ32"/>
<dbReference type="InterPro" id="IPR017871">
    <property type="entry name" value="ABC_transporter-like_CS"/>
</dbReference>
<dbReference type="InterPro" id="IPR003439">
    <property type="entry name" value="ABC_transporter-like_ATP-bd"/>
</dbReference>
<keyword evidence="7" id="KW-0472">Membrane</keyword>
<dbReference type="GO" id="GO:0015833">
    <property type="term" value="P:peptide transport"/>
    <property type="evidence" value="ECO:0007669"/>
    <property type="project" value="InterPro"/>
</dbReference>
<evidence type="ECO:0000313" key="9">
    <source>
        <dbReference type="EMBL" id="TDE14290.1"/>
    </source>
</evidence>
<gene>
    <name evidence="9" type="ORF">E1269_03805</name>
</gene>
<dbReference type="PANTHER" id="PTHR43297">
    <property type="entry name" value="OLIGOPEPTIDE TRANSPORT ATP-BINDING PROTEIN APPD"/>
    <property type="match status" value="1"/>
</dbReference>
<evidence type="ECO:0000256" key="6">
    <source>
        <dbReference type="ARBA" id="ARBA00022840"/>
    </source>
</evidence>
<dbReference type="PROSITE" id="PS00211">
    <property type="entry name" value="ABC_TRANSPORTER_1"/>
    <property type="match status" value="1"/>
</dbReference>
<evidence type="ECO:0000256" key="5">
    <source>
        <dbReference type="ARBA" id="ARBA00022741"/>
    </source>
</evidence>
<accession>A0A4R5DQ32</accession>
<dbReference type="Pfam" id="PF00005">
    <property type="entry name" value="ABC_tran"/>
    <property type="match status" value="1"/>
</dbReference>
<comment type="similarity">
    <text evidence="2">Belongs to the ABC transporter superfamily.</text>
</comment>
<name>A0A4R5DQ32_9ACTN</name>
<evidence type="ECO:0000256" key="3">
    <source>
        <dbReference type="ARBA" id="ARBA00022448"/>
    </source>
</evidence>
<dbReference type="CDD" id="cd03257">
    <property type="entry name" value="ABC_NikE_OppD_transporters"/>
    <property type="match status" value="1"/>
</dbReference>
<dbReference type="NCBIfam" id="TIGR01727">
    <property type="entry name" value="oligo_HPY"/>
    <property type="match status" value="1"/>
</dbReference>
<evidence type="ECO:0000256" key="7">
    <source>
        <dbReference type="ARBA" id="ARBA00023136"/>
    </source>
</evidence>
<dbReference type="Proteomes" id="UP000294739">
    <property type="component" value="Unassembled WGS sequence"/>
</dbReference>
<evidence type="ECO:0000259" key="8">
    <source>
        <dbReference type="PROSITE" id="PS50893"/>
    </source>
</evidence>
<dbReference type="InterPro" id="IPR027417">
    <property type="entry name" value="P-loop_NTPase"/>
</dbReference>
<evidence type="ECO:0000256" key="1">
    <source>
        <dbReference type="ARBA" id="ARBA00004202"/>
    </source>
</evidence>
<feature type="domain" description="ABC transporter" evidence="8">
    <location>
        <begin position="2"/>
        <end position="247"/>
    </location>
</feature>
<keyword evidence="6 9" id="KW-0067">ATP-binding</keyword>
<reference evidence="9 10" key="1">
    <citation type="submission" date="2019-03" db="EMBL/GenBank/DDBJ databases">
        <title>Draft genome sequences of novel Actinobacteria.</title>
        <authorList>
            <person name="Sahin N."/>
            <person name="Ay H."/>
            <person name="Saygin H."/>
        </authorList>
    </citation>
    <scope>NUCLEOTIDE SEQUENCE [LARGE SCALE GENOMIC DNA]</scope>
    <source>
        <strain evidence="9 10">5K138</strain>
    </source>
</reference>
<sequence>MLEIRDLSVRIGRHQVVAIDELTLASGDRMGLVGESGSGKTMTAMSIAGLQPRTATVSGSIRLNGRELLGLDPAAMAEVRGTDLGVIFQDPLRALNPTMRVGKQVGEAIRLHQRVSRRTAREQTVELLTRVGLDDAGRLVGRYPHQLSGGQRQRVLIATAIACEPILLIADEPTTALDVTVQQGILDLLVELSTEQGMGLLFVSHDLGVVRTVTSSISVMYGGHIAETGPVESVIQQPRHRYTEALIAASPGRGERAGPAQHGRRFRVIEGTVPPLGSFPSGCPFRGRCGHEVPDCAMAPPKTGPGPHVFRCWNPTAPAGDEVDARTH</sequence>
<dbReference type="GO" id="GO:0005524">
    <property type="term" value="F:ATP binding"/>
    <property type="evidence" value="ECO:0007669"/>
    <property type="project" value="UniProtKB-KW"/>
</dbReference>
<evidence type="ECO:0000313" key="10">
    <source>
        <dbReference type="Proteomes" id="UP000294739"/>
    </source>
</evidence>
<dbReference type="FunFam" id="3.40.50.300:FF:000016">
    <property type="entry name" value="Oligopeptide ABC transporter ATP-binding component"/>
    <property type="match status" value="1"/>
</dbReference>
<keyword evidence="10" id="KW-1185">Reference proteome</keyword>
<dbReference type="InterPro" id="IPR003593">
    <property type="entry name" value="AAA+_ATPase"/>
</dbReference>
<keyword evidence="4" id="KW-1003">Cell membrane</keyword>
<dbReference type="PANTHER" id="PTHR43297:SF2">
    <property type="entry name" value="DIPEPTIDE TRANSPORT ATP-BINDING PROTEIN DPPD"/>
    <property type="match status" value="1"/>
</dbReference>
<dbReference type="AlphaFoldDB" id="A0A4R5DQ32"/>
<comment type="subcellular location">
    <subcellularLocation>
        <location evidence="1">Cell membrane</location>
        <topology evidence="1">Peripheral membrane protein</topology>
    </subcellularLocation>
</comment>
<dbReference type="InterPro" id="IPR013563">
    <property type="entry name" value="Oligopep_ABC_C"/>
</dbReference>
<evidence type="ECO:0000256" key="2">
    <source>
        <dbReference type="ARBA" id="ARBA00005417"/>
    </source>
</evidence>
<dbReference type="SUPFAM" id="SSF52540">
    <property type="entry name" value="P-loop containing nucleoside triphosphate hydrolases"/>
    <property type="match status" value="1"/>
</dbReference>
<dbReference type="EMBL" id="SMKZ01000003">
    <property type="protein sequence ID" value="TDE14290.1"/>
    <property type="molecule type" value="Genomic_DNA"/>
</dbReference>
<dbReference type="Pfam" id="PF08352">
    <property type="entry name" value="oligo_HPY"/>
    <property type="match status" value="1"/>
</dbReference>
<comment type="caution">
    <text evidence="9">The sequence shown here is derived from an EMBL/GenBank/DDBJ whole genome shotgun (WGS) entry which is preliminary data.</text>
</comment>
<keyword evidence="5" id="KW-0547">Nucleotide-binding</keyword>
<organism evidence="9 10">
    <name type="scientific">Jiangella asiatica</name>
    <dbReference type="NCBI Taxonomy" id="2530372"/>
    <lineage>
        <taxon>Bacteria</taxon>
        <taxon>Bacillati</taxon>
        <taxon>Actinomycetota</taxon>
        <taxon>Actinomycetes</taxon>
        <taxon>Jiangellales</taxon>
        <taxon>Jiangellaceae</taxon>
        <taxon>Jiangella</taxon>
    </lineage>
</organism>
<evidence type="ECO:0000256" key="4">
    <source>
        <dbReference type="ARBA" id="ARBA00022475"/>
    </source>
</evidence>
<protein>
    <submittedName>
        <fullName evidence="9">ABC transporter ATP-binding protein</fullName>
    </submittedName>
</protein>
<dbReference type="PROSITE" id="PS50893">
    <property type="entry name" value="ABC_TRANSPORTER_2"/>
    <property type="match status" value="1"/>
</dbReference>
<dbReference type="GO" id="GO:0005886">
    <property type="term" value="C:plasma membrane"/>
    <property type="evidence" value="ECO:0007669"/>
    <property type="project" value="UniProtKB-SubCell"/>
</dbReference>
<dbReference type="GO" id="GO:0016887">
    <property type="term" value="F:ATP hydrolysis activity"/>
    <property type="evidence" value="ECO:0007669"/>
    <property type="project" value="InterPro"/>
</dbReference>
<dbReference type="OrthoDB" id="3677453at2"/>
<dbReference type="RefSeq" id="WP_131891430.1">
    <property type="nucleotide sequence ID" value="NZ_SMKZ01000003.1"/>
</dbReference>
<proteinExistence type="inferred from homology"/>
<dbReference type="InterPro" id="IPR050388">
    <property type="entry name" value="ABC_Ni/Peptide_Import"/>
</dbReference>
<dbReference type="SMART" id="SM00382">
    <property type="entry name" value="AAA"/>
    <property type="match status" value="1"/>
</dbReference>
<dbReference type="Gene3D" id="3.40.50.300">
    <property type="entry name" value="P-loop containing nucleotide triphosphate hydrolases"/>
    <property type="match status" value="1"/>
</dbReference>
<keyword evidence="3" id="KW-0813">Transport</keyword>